<evidence type="ECO:0000256" key="4">
    <source>
        <dbReference type="ARBA" id="ARBA00022833"/>
    </source>
</evidence>
<dbReference type="EMBL" id="CAJVQB010143260">
    <property type="protein sequence ID" value="CAG8854860.1"/>
    <property type="molecule type" value="Genomic_DNA"/>
</dbReference>
<dbReference type="SUPFAM" id="SSF53098">
    <property type="entry name" value="Ribonuclease H-like"/>
    <property type="match status" value="1"/>
</dbReference>
<evidence type="ECO:0000256" key="5">
    <source>
        <dbReference type="ARBA" id="ARBA00023242"/>
    </source>
</evidence>
<comment type="subcellular location">
    <subcellularLocation>
        <location evidence="1">Nucleus</location>
    </subcellularLocation>
</comment>
<reference evidence="7 8" key="1">
    <citation type="submission" date="2021-06" db="EMBL/GenBank/DDBJ databases">
        <authorList>
            <person name="Kallberg Y."/>
            <person name="Tangrot J."/>
            <person name="Rosling A."/>
        </authorList>
    </citation>
    <scope>NUCLEOTIDE SEQUENCE [LARGE SCALE GENOMIC DNA]</scope>
    <source>
        <strain evidence="7 8">120-4 pot B 10/14</strain>
    </source>
</reference>
<feature type="non-terminal residue" evidence="7">
    <location>
        <position position="202"/>
    </location>
</feature>
<dbReference type="InterPro" id="IPR052035">
    <property type="entry name" value="ZnF_BED_domain_contain"/>
</dbReference>
<dbReference type="Pfam" id="PF04937">
    <property type="entry name" value="DUF659"/>
    <property type="match status" value="1"/>
</dbReference>
<keyword evidence="8" id="KW-1185">Reference proteome</keyword>
<feature type="domain" description="DUF659" evidence="6">
    <location>
        <begin position="27"/>
        <end position="177"/>
    </location>
</feature>
<dbReference type="InterPro" id="IPR012337">
    <property type="entry name" value="RNaseH-like_sf"/>
</dbReference>
<keyword evidence="5" id="KW-0539">Nucleus</keyword>
<proteinExistence type="predicted"/>
<dbReference type="InterPro" id="IPR007021">
    <property type="entry name" value="DUF659"/>
</dbReference>
<keyword evidence="2" id="KW-0479">Metal-binding</keyword>
<dbReference type="PANTHER" id="PTHR46481:SF10">
    <property type="entry name" value="ZINC FINGER BED DOMAIN-CONTAINING PROTEIN 39"/>
    <property type="match status" value="1"/>
</dbReference>
<feature type="non-terminal residue" evidence="7">
    <location>
        <position position="1"/>
    </location>
</feature>
<dbReference type="PANTHER" id="PTHR46481">
    <property type="entry name" value="ZINC FINGER BED DOMAIN-CONTAINING PROTEIN 4"/>
    <property type="match status" value="1"/>
</dbReference>
<keyword evidence="3" id="KW-0863">Zinc-finger</keyword>
<evidence type="ECO:0000256" key="1">
    <source>
        <dbReference type="ARBA" id="ARBA00004123"/>
    </source>
</evidence>
<evidence type="ECO:0000313" key="8">
    <source>
        <dbReference type="Proteomes" id="UP000789901"/>
    </source>
</evidence>
<name>A0ABN7XJC2_GIGMA</name>
<evidence type="ECO:0000256" key="3">
    <source>
        <dbReference type="ARBA" id="ARBA00022771"/>
    </source>
</evidence>
<protein>
    <submittedName>
        <fullName evidence="7">44269_t:CDS:1</fullName>
    </submittedName>
</protein>
<sequence>CGISFSIIENPFFIDLLYNLCPNYQPPSREVLSGRLLDQEYSRVTIKREVILNESENLTIALDGWTSPSGNSIYNFIILTPTHNKFLYSLKDFSMDSHTAEFLAEKIDTVLNEIGNDKFAAIVTDNASNVKLAWQIIHKKYPKILNLNCIAHCINLISKDILKHTFASRLIKECNEIIKFFKKSHQPSSYLHQAICELNITG</sequence>
<evidence type="ECO:0000313" key="7">
    <source>
        <dbReference type="EMBL" id="CAG8854860.1"/>
    </source>
</evidence>
<organism evidence="7 8">
    <name type="scientific">Gigaspora margarita</name>
    <dbReference type="NCBI Taxonomy" id="4874"/>
    <lineage>
        <taxon>Eukaryota</taxon>
        <taxon>Fungi</taxon>
        <taxon>Fungi incertae sedis</taxon>
        <taxon>Mucoromycota</taxon>
        <taxon>Glomeromycotina</taxon>
        <taxon>Glomeromycetes</taxon>
        <taxon>Diversisporales</taxon>
        <taxon>Gigasporaceae</taxon>
        <taxon>Gigaspora</taxon>
    </lineage>
</organism>
<evidence type="ECO:0000256" key="2">
    <source>
        <dbReference type="ARBA" id="ARBA00022723"/>
    </source>
</evidence>
<accession>A0ABN7XJC2</accession>
<comment type="caution">
    <text evidence="7">The sequence shown here is derived from an EMBL/GenBank/DDBJ whole genome shotgun (WGS) entry which is preliminary data.</text>
</comment>
<gene>
    <name evidence="7" type="ORF">GMARGA_LOCUS43681</name>
</gene>
<evidence type="ECO:0000259" key="6">
    <source>
        <dbReference type="Pfam" id="PF04937"/>
    </source>
</evidence>
<dbReference type="Proteomes" id="UP000789901">
    <property type="component" value="Unassembled WGS sequence"/>
</dbReference>
<keyword evidence="4" id="KW-0862">Zinc</keyword>